<accession>A0A239LJX0</accession>
<gene>
    <name evidence="1" type="ORF">SAMN06296052_14217</name>
</gene>
<protein>
    <submittedName>
        <fullName evidence="1">Uncharacterized protein</fullName>
    </submittedName>
</protein>
<sequence length="89" mass="10391">MLYIKAFTAHKKNSSCARLFWAVYTMHKLFIPGGNNFLVIDAGYDLSNWCNYMYYTYYESFLSLLLSANSRKRFSIVFRIIIGTSFASK</sequence>
<evidence type="ECO:0000313" key="1">
    <source>
        <dbReference type="EMBL" id="SNT29949.1"/>
    </source>
</evidence>
<evidence type="ECO:0000313" key="2">
    <source>
        <dbReference type="Proteomes" id="UP000198432"/>
    </source>
</evidence>
<proteinExistence type="predicted"/>
<keyword evidence="2" id="KW-1185">Reference proteome</keyword>
<dbReference type="EMBL" id="FZOQ01000042">
    <property type="protein sequence ID" value="SNT29949.1"/>
    <property type="molecule type" value="Genomic_DNA"/>
</dbReference>
<name>A0A239LJX0_9BACT</name>
<reference evidence="2" key="1">
    <citation type="submission" date="2017-06" db="EMBL/GenBank/DDBJ databases">
        <authorList>
            <person name="Varghese N."/>
            <person name="Submissions S."/>
        </authorList>
    </citation>
    <scope>NUCLEOTIDE SEQUENCE [LARGE SCALE GENOMIC DNA]</scope>
    <source>
        <strain evidence="2">NKM1</strain>
    </source>
</reference>
<organism evidence="1 2">
    <name type="scientific">Pontibacter ummariensis</name>
    <dbReference type="NCBI Taxonomy" id="1610492"/>
    <lineage>
        <taxon>Bacteria</taxon>
        <taxon>Pseudomonadati</taxon>
        <taxon>Bacteroidota</taxon>
        <taxon>Cytophagia</taxon>
        <taxon>Cytophagales</taxon>
        <taxon>Hymenobacteraceae</taxon>
        <taxon>Pontibacter</taxon>
    </lineage>
</organism>
<dbReference type="Proteomes" id="UP000198432">
    <property type="component" value="Unassembled WGS sequence"/>
</dbReference>
<dbReference type="AlphaFoldDB" id="A0A239LJX0"/>